<keyword evidence="5" id="KW-0547">Nucleotide-binding</keyword>
<feature type="transmembrane region" description="Helical" evidence="10">
    <location>
        <begin position="68"/>
        <end position="86"/>
    </location>
</feature>
<dbReference type="EC" id="2.7.13.3" evidence="2"/>
<evidence type="ECO:0000313" key="12">
    <source>
        <dbReference type="EMBL" id="MBB3023384.1"/>
    </source>
</evidence>
<evidence type="ECO:0000256" key="5">
    <source>
        <dbReference type="ARBA" id="ARBA00022741"/>
    </source>
</evidence>
<accession>A0A839QSU8</accession>
<feature type="transmembrane region" description="Helical" evidence="10">
    <location>
        <begin position="169"/>
        <end position="191"/>
    </location>
</feature>
<evidence type="ECO:0000313" key="13">
    <source>
        <dbReference type="Proteomes" id="UP000568050"/>
    </source>
</evidence>
<sequence length="428" mass="46194">MTVPAPVGTDPAGAGPVGPSPARPVRRLPEDWLRRDLLLTALLCVVSIEMTYLTAFAMPGLLRVDTGWAVLVGVAICLPVVTARRFPIPTGLVMMAMFTGFGIATGFETVGTNIAMFLAMHAIGAWEPNRRRATIARTVIVVIACTWILGEAVRGFYDPTTGERGVNAYFAMLMINVTVNLFYFTAAWVFGNRAWQQALQRQDLEDAAATIEDQRTVIARNAVELERIRIARELHDVITHHVSAMSIQAAAARRLLHRDADRAEQSLLSVESSARSAIEDLRTMVGTLRDPSTNAPSPTLAQLPEIVEDARRAGQKVELRVLDPLTDLQETASTALLRIAQESLTNARKHAGAAARVTVTLRRRSDDAAELDVSDDGFARRSALPGTGTGIQGMRERAEAVGGTLEAGAKETCGFLVRAAVPIRGGTP</sequence>
<evidence type="ECO:0000256" key="4">
    <source>
        <dbReference type="ARBA" id="ARBA00022679"/>
    </source>
</evidence>
<evidence type="ECO:0000256" key="2">
    <source>
        <dbReference type="ARBA" id="ARBA00012438"/>
    </source>
</evidence>
<dbReference type="SMART" id="SM00387">
    <property type="entry name" value="HATPase_c"/>
    <property type="match status" value="1"/>
</dbReference>
<evidence type="ECO:0000256" key="1">
    <source>
        <dbReference type="ARBA" id="ARBA00000085"/>
    </source>
</evidence>
<dbReference type="CDD" id="cd16917">
    <property type="entry name" value="HATPase_UhpB-NarQ-NarX-like"/>
    <property type="match status" value="1"/>
</dbReference>
<evidence type="ECO:0000256" key="10">
    <source>
        <dbReference type="SAM" id="Phobius"/>
    </source>
</evidence>
<keyword evidence="6 12" id="KW-0418">Kinase</keyword>
<evidence type="ECO:0000256" key="9">
    <source>
        <dbReference type="SAM" id="MobiDB-lite"/>
    </source>
</evidence>
<evidence type="ECO:0000259" key="11">
    <source>
        <dbReference type="SMART" id="SM00387"/>
    </source>
</evidence>
<protein>
    <recommendedName>
        <fullName evidence="2">histidine kinase</fullName>
        <ecNumber evidence="2">2.7.13.3</ecNumber>
    </recommendedName>
</protein>
<dbReference type="GO" id="GO:0016020">
    <property type="term" value="C:membrane"/>
    <property type="evidence" value="ECO:0007669"/>
    <property type="project" value="InterPro"/>
</dbReference>
<dbReference type="AlphaFoldDB" id="A0A839QSU8"/>
<evidence type="ECO:0000256" key="6">
    <source>
        <dbReference type="ARBA" id="ARBA00022777"/>
    </source>
</evidence>
<evidence type="ECO:0000256" key="7">
    <source>
        <dbReference type="ARBA" id="ARBA00022840"/>
    </source>
</evidence>
<comment type="caution">
    <text evidence="12">The sequence shown here is derived from an EMBL/GenBank/DDBJ whole genome shotgun (WGS) entry which is preliminary data.</text>
</comment>
<keyword evidence="8" id="KW-0902">Two-component regulatory system</keyword>
<dbReference type="InterPro" id="IPR050482">
    <property type="entry name" value="Sensor_HK_TwoCompSys"/>
</dbReference>
<feature type="transmembrane region" description="Helical" evidence="10">
    <location>
        <begin position="135"/>
        <end position="157"/>
    </location>
</feature>
<dbReference type="RefSeq" id="WP_183376533.1">
    <property type="nucleotide sequence ID" value="NZ_CBCSFZ010000004.1"/>
</dbReference>
<dbReference type="Gene3D" id="1.20.5.1930">
    <property type="match status" value="1"/>
</dbReference>
<dbReference type="Pfam" id="PF07730">
    <property type="entry name" value="HisKA_3"/>
    <property type="match status" value="1"/>
</dbReference>
<keyword evidence="13" id="KW-1185">Reference proteome</keyword>
<dbReference type="GO" id="GO:0046983">
    <property type="term" value="F:protein dimerization activity"/>
    <property type="evidence" value="ECO:0007669"/>
    <property type="project" value="InterPro"/>
</dbReference>
<feature type="region of interest" description="Disordered" evidence="9">
    <location>
        <begin position="1"/>
        <end position="23"/>
    </location>
</feature>
<dbReference type="PANTHER" id="PTHR24421:SF10">
    <property type="entry name" value="NITRATE_NITRITE SENSOR PROTEIN NARQ"/>
    <property type="match status" value="1"/>
</dbReference>
<evidence type="ECO:0000256" key="8">
    <source>
        <dbReference type="ARBA" id="ARBA00023012"/>
    </source>
</evidence>
<dbReference type="InterPro" id="IPR036890">
    <property type="entry name" value="HATPase_C_sf"/>
</dbReference>
<dbReference type="InterPro" id="IPR011712">
    <property type="entry name" value="Sig_transdc_His_kin_sub3_dim/P"/>
</dbReference>
<evidence type="ECO:0000256" key="3">
    <source>
        <dbReference type="ARBA" id="ARBA00022553"/>
    </source>
</evidence>
<feature type="transmembrane region" description="Helical" evidence="10">
    <location>
        <begin position="37"/>
        <end position="56"/>
    </location>
</feature>
<keyword evidence="10" id="KW-0472">Membrane</keyword>
<dbReference type="PANTHER" id="PTHR24421">
    <property type="entry name" value="NITRATE/NITRITE SENSOR PROTEIN NARX-RELATED"/>
    <property type="match status" value="1"/>
</dbReference>
<dbReference type="InterPro" id="IPR003594">
    <property type="entry name" value="HATPase_dom"/>
</dbReference>
<dbReference type="EMBL" id="JACHWP010000005">
    <property type="protein sequence ID" value="MBB3023384.1"/>
    <property type="molecule type" value="Genomic_DNA"/>
</dbReference>
<dbReference type="Pfam" id="PF02518">
    <property type="entry name" value="HATPase_c"/>
    <property type="match status" value="1"/>
</dbReference>
<dbReference type="Proteomes" id="UP000568050">
    <property type="component" value="Unassembled WGS sequence"/>
</dbReference>
<dbReference type="GO" id="GO:0005524">
    <property type="term" value="F:ATP binding"/>
    <property type="evidence" value="ECO:0007669"/>
    <property type="project" value="UniProtKB-KW"/>
</dbReference>
<comment type="catalytic activity">
    <reaction evidence="1">
        <text>ATP + protein L-histidine = ADP + protein N-phospho-L-histidine.</text>
        <dbReference type="EC" id="2.7.13.3"/>
    </reaction>
</comment>
<keyword evidence="10" id="KW-1133">Transmembrane helix</keyword>
<keyword evidence="7" id="KW-0067">ATP-binding</keyword>
<gene>
    <name evidence="12" type="ORF">FHX50_001679</name>
</gene>
<dbReference type="Gene3D" id="3.30.565.10">
    <property type="entry name" value="Histidine kinase-like ATPase, C-terminal domain"/>
    <property type="match status" value="1"/>
</dbReference>
<keyword evidence="4" id="KW-0808">Transferase</keyword>
<dbReference type="GO" id="GO:0000155">
    <property type="term" value="F:phosphorelay sensor kinase activity"/>
    <property type="evidence" value="ECO:0007669"/>
    <property type="project" value="InterPro"/>
</dbReference>
<keyword evidence="3" id="KW-0597">Phosphoprotein</keyword>
<feature type="transmembrane region" description="Helical" evidence="10">
    <location>
        <begin position="92"/>
        <end position="123"/>
    </location>
</feature>
<feature type="domain" description="Histidine kinase/HSP90-like ATPase" evidence="11">
    <location>
        <begin position="331"/>
        <end position="425"/>
    </location>
</feature>
<proteinExistence type="predicted"/>
<dbReference type="SUPFAM" id="SSF55874">
    <property type="entry name" value="ATPase domain of HSP90 chaperone/DNA topoisomerase II/histidine kinase"/>
    <property type="match status" value="1"/>
</dbReference>
<reference evidence="12 13" key="1">
    <citation type="submission" date="2020-08" db="EMBL/GenBank/DDBJ databases">
        <title>Sequencing the genomes of 1000 actinobacteria strains.</title>
        <authorList>
            <person name="Klenk H.-P."/>
        </authorList>
    </citation>
    <scope>NUCLEOTIDE SEQUENCE [LARGE SCALE GENOMIC DNA]</scope>
    <source>
        <strain evidence="12 13">DSM 23040</strain>
    </source>
</reference>
<keyword evidence="10" id="KW-0812">Transmembrane</keyword>
<name>A0A839QSU8_9MICO</name>
<organism evidence="12 13">
    <name type="scientific">Helcobacillus massiliensis</name>
    <dbReference type="NCBI Taxonomy" id="521392"/>
    <lineage>
        <taxon>Bacteria</taxon>
        <taxon>Bacillati</taxon>
        <taxon>Actinomycetota</taxon>
        <taxon>Actinomycetes</taxon>
        <taxon>Micrococcales</taxon>
        <taxon>Dermabacteraceae</taxon>
        <taxon>Helcobacillus</taxon>
    </lineage>
</organism>